<evidence type="ECO:0000313" key="1">
    <source>
        <dbReference type="EMBL" id="KAJ8955082.1"/>
    </source>
</evidence>
<proteinExistence type="predicted"/>
<dbReference type="PANTHER" id="PTHR19303:SF74">
    <property type="entry name" value="POGO TRANSPOSABLE ELEMENT WITH KRAB DOMAIN"/>
    <property type="match status" value="1"/>
</dbReference>
<comment type="caution">
    <text evidence="1">The sequence shown here is derived from an EMBL/GenBank/DDBJ whole genome shotgun (WGS) entry which is preliminary data.</text>
</comment>
<organism evidence="1 2">
    <name type="scientific">Rhamnusium bicolor</name>
    <dbReference type="NCBI Taxonomy" id="1586634"/>
    <lineage>
        <taxon>Eukaryota</taxon>
        <taxon>Metazoa</taxon>
        <taxon>Ecdysozoa</taxon>
        <taxon>Arthropoda</taxon>
        <taxon>Hexapoda</taxon>
        <taxon>Insecta</taxon>
        <taxon>Pterygota</taxon>
        <taxon>Neoptera</taxon>
        <taxon>Endopterygota</taxon>
        <taxon>Coleoptera</taxon>
        <taxon>Polyphaga</taxon>
        <taxon>Cucujiformia</taxon>
        <taxon>Chrysomeloidea</taxon>
        <taxon>Cerambycidae</taxon>
        <taxon>Lepturinae</taxon>
        <taxon>Rhagiini</taxon>
        <taxon>Rhamnusium</taxon>
    </lineage>
</organism>
<evidence type="ECO:0008006" key="3">
    <source>
        <dbReference type="Google" id="ProtNLM"/>
    </source>
</evidence>
<evidence type="ECO:0000313" key="2">
    <source>
        <dbReference type="Proteomes" id="UP001162156"/>
    </source>
</evidence>
<dbReference type="EMBL" id="JANEYF010001891">
    <property type="protein sequence ID" value="KAJ8955082.1"/>
    <property type="molecule type" value="Genomic_DNA"/>
</dbReference>
<dbReference type="Proteomes" id="UP001162156">
    <property type="component" value="Unassembled WGS sequence"/>
</dbReference>
<dbReference type="AlphaFoldDB" id="A0AAV8YWI2"/>
<reference evidence="1" key="1">
    <citation type="journal article" date="2023" name="Insect Mol. Biol.">
        <title>Genome sequencing provides insights into the evolution of gene families encoding plant cell wall-degrading enzymes in longhorned beetles.</title>
        <authorList>
            <person name="Shin N.R."/>
            <person name="Okamura Y."/>
            <person name="Kirsch R."/>
            <person name="Pauchet Y."/>
        </authorList>
    </citation>
    <scope>NUCLEOTIDE SEQUENCE</scope>
    <source>
        <strain evidence="1">RBIC_L_NR</strain>
    </source>
</reference>
<protein>
    <recommendedName>
        <fullName evidence="3">DDE-1 domain-containing protein</fullName>
    </recommendedName>
</protein>
<keyword evidence="2" id="KW-1185">Reference proteome</keyword>
<accession>A0AAV8YWI2</accession>
<dbReference type="InterPro" id="IPR050863">
    <property type="entry name" value="CenT-Element_Derived"/>
</dbReference>
<sequence length="257" mass="29266">MFSKNKLSLRAAGERNNVKHTSLFYRLKNQHLAKDYTQKYKTKQIFNIVEEEQLQNYLLKSSRINYGLTYESTRKLALEYTLQLNKEIPESWYRNNIAGIEWMKGFMTRHPKLSLRKPENTSLSRATSFNPTNVAAFQDNYTKVMKKYNFSEDRIFNLDETGVMTVVQAPYIIAARGIKQVGQALSGERGKLITMCSIISASGTPVPPVSVFPRAKMVDALMNSAPSGSLAFPNCPESGWMTSAIFLKVLDHLKKIY</sequence>
<dbReference type="PANTHER" id="PTHR19303">
    <property type="entry name" value="TRANSPOSON"/>
    <property type="match status" value="1"/>
</dbReference>
<dbReference type="GO" id="GO:0005634">
    <property type="term" value="C:nucleus"/>
    <property type="evidence" value="ECO:0007669"/>
    <property type="project" value="TreeGrafter"/>
</dbReference>
<dbReference type="GO" id="GO:0003677">
    <property type="term" value="F:DNA binding"/>
    <property type="evidence" value="ECO:0007669"/>
    <property type="project" value="TreeGrafter"/>
</dbReference>
<name>A0AAV8YWI2_9CUCU</name>
<gene>
    <name evidence="1" type="ORF">NQ314_006963</name>
</gene>